<reference evidence="3 4" key="1">
    <citation type="submission" date="2024-05" db="EMBL/GenBank/DDBJ databases">
        <title>Genetic variation in Jamaican populations of the coffee berry borer (Hypothenemus hampei).</title>
        <authorList>
            <person name="Errbii M."/>
            <person name="Myrie A."/>
        </authorList>
    </citation>
    <scope>NUCLEOTIDE SEQUENCE [LARGE SCALE GENOMIC DNA]</scope>
    <source>
        <strain evidence="3">JA-Hopewell-2020-01-JO</strain>
        <tissue evidence="3">Whole body</tissue>
    </source>
</reference>
<evidence type="ECO:0000256" key="1">
    <source>
        <dbReference type="ARBA" id="ARBA00038125"/>
    </source>
</evidence>
<evidence type="ECO:0000256" key="2">
    <source>
        <dbReference type="SAM" id="MobiDB-lite"/>
    </source>
</evidence>
<organism evidence="3 4">
    <name type="scientific">Hypothenemus hampei</name>
    <name type="common">Coffee berry borer</name>
    <dbReference type="NCBI Taxonomy" id="57062"/>
    <lineage>
        <taxon>Eukaryota</taxon>
        <taxon>Metazoa</taxon>
        <taxon>Ecdysozoa</taxon>
        <taxon>Arthropoda</taxon>
        <taxon>Hexapoda</taxon>
        <taxon>Insecta</taxon>
        <taxon>Pterygota</taxon>
        <taxon>Neoptera</taxon>
        <taxon>Endopterygota</taxon>
        <taxon>Coleoptera</taxon>
        <taxon>Polyphaga</taxon>
        <taxon>Cucujiformia</taxon>
        <taxon>Curculionidae</taxon>
        <taxon>Scolytinae</taxon>
        <taxon>Hypothenemus</taxon>
    </lineage>
</organism>
<feature type="region of interest" description="Disordered" evidence="2">
    <location>
        <begin position="1"/>
        <end position="28"/>
    </location>
</feature>
<comment type="similarity">
    <text evidence="1">Belongs to the FAM89 family.</text>
</comment>
<name>A0ABD1EXJ3_HYPHA</name>
<proteinExistence type="inferred from homology"/>
<keyword evidence="4" id="KW-1185">Reference proteome</keyword>
<evidence type="ECO:0000313" key="3">
    <source>
        <dbReference type="EMBL" id="KAL1505765.1"/>
    </source>
</evidence>
<dbReference type="Pfam" id="PF14854">
    <property type="entry name" value="LURAP"/>
    <property type="match status" value="1"/>
</dbReference>
<dbReference type="PANTHER" id="PTHR46949">
    <property type="entry name" value="LEUCINE REPEAT ADAPTER PROTEIN 25"/>
    <property type="match status" value="1"/>
</dbReference>
<protein>
    <submittedName>
        <fullName evidence="3">Uncharacterized protein</fullName>
    </submittedName>
</protein>
<dbReference type="PANTHER" id="PTHR46949:SF1">
    <property type="entry name" value="AT07979P2"/>
    <property type="match status" value="1"/>
</dbReference>
<dbReference type="EMBL" id="JBDJPC010000004">
    <property type="protein sequence ID" value="KAL1505765.1"/>
    <property type="molecule type" value="Genomic_DNA"/>
</dbReference>
<gene>
    <name evidence="3" type="ORF">ABEB36_005252</name>
</gene>
<dbReference type="Proteomes" id="UP001566132">
    <property type="component" value="Unassembled WGS sequence"/>
</dbReference>
<accession>A0ABD1EXJ3</accession>
<feature type="compositionally biased region" description="Polar residues" evidence="2">
    <location>
        <begin position="1"/>
        <end position="11"/>
    </location>
</feature>
<feature type="compositionally biased region" description="Pro residues" evidence="2">
    <location>
        <begin position="15"/>
        <end position="24"/>
    </location>
</feature>
<dbReference type="AlphaFoldDB" id="A0ABD1EXJ3"/>
<comment type="caution">
    <text evidence="3">The sequence shown here is derived from an EMBL/GenBank/DDBJ whole genome shotgun (WGS) entry which is preliminary data.</text>
</comment>
<evidence type="ECO:0000313" key="4">
    <source>
        <dbReference type="Proteomes" id="UP001566132"/>
    </source>
</evidence>
<dbReference type="InterPro" id="IPR039499">
    <property type="entry name" value="LURA1/LRA25"/>
</dbReference>
<sequence length="434" mass="49687">MSPETESNIVMKSSKPPPPVPPRPSKSLVKEALAKTRYIHETSQVARLASRQNYEIKNNNRQQPLSRNLINDNSARPIIYQSDNCKRSNSIKSIQIGEEKCRLKNNESENNNLDSKRAEIIQQENHNELDIATQEEDDEVCSVTSNSSSLTARCNKNDKNWDDLLVDRNHVNTLIDEMFASVLEVNSGASISTTSSTESIVKDHDNKITISTQKINAEDENLTVIIINNDQESVTPKSERKVKFNDQENHEFLIKELQNMKNHNSNEVGDEKIQMNDWYGINNKGKKVKMSSCHIQIEDSSNDSDFSEERNEKIMNISRAYQLPPLPKSLSGFKLLDPKTQKEPIVNFTDSKEEKSGGTNLDKQLAILRREMLSLREQDLHLLSKLWFLSESIHDFRQMMQEQEEEKMNLRLTPSPTPSSIDDEEYYVISTSNC</sequence>